<dbReference type="Pfam" id="PF12705">
    <property type="entry name" value="PDDEXK_1"/>
    <property type="match status" value="1"/>
</dbReference>
<comment type="catalytic activity">
    <reaction evidence="11">
        <text>Couples ATP hydrolysis with the unwinding of duplex DNA by translocating in the 3'-5' direction.</text>
        <dbReference type="EC" id="5.6.2.4"/>
    </reaction>
</comment>
<keyword evidence="5 15" id="KW-0347">Helicase</keyword>
<dbReference type="Gene3D" id="3.30.160.800">
    <property type="match status" value="1"/>
</dbReference>
<dbReference type="Gene3D" id="3.90.320.10">
    <property type="match status" value="1"/>
</dbReference>
<comment type="catalytic activity">
    <reaction evidence="14">
        <text>ATP + H2O = ADP + phosphate + H(+)</text>
        <dbReference type="Rhea" id="RHEA:13065"/>
        <dbReference type="ChEBI" id="CHEBI:15377"/>
        <dbReference type="ChEBI" id="CHEBI:15378"/>
        <dbReference type="ChEBI" id="CHEBI:30616"/>
        <dbReference type="ChEBI" id="CHEBI:43474"/>
        <dbReference type="ChEBI" id="CHEBI:456216"/>
        <dbReference type="EC" id="5.6.2.4"/>
    </reaction>
</comment>
<evidence type="ECO:0000256" key="16">
    <source>
        <dbReference type="SAM" id="MobiDB-lite"/>
    </source>
</evidence>
<keyword evidence="4 15" id="KW-0378">Hydrolase</keyword>
<name>A0ABX1EXQ4_9PROT</name>
<gene>
    <name evidence="19" type="primary">addA</name>
    <name evidence="19" type="ORF">HB662_08790</name>
</gene>
<evidence type="ECO:0000256" key="1">
    <source>
        <dbReference type="ARBA" id="ARBA00022722"/>
    </source>
</evidence>
<comment type="caution">
    <text evidence="19">The sequence shown here is derived from an EMBL/GenBank/DDBJ whole genome shotgun (WGS) entry which is preliminary data.</text>
</comment>
<feature type="region of interest" description="Disordered" evidence="16">
    <location>
        <begin position="924"/>
        <end position="953"/>
    </location>
</feature>
<proteinExistence type="predicted"/>
<feature type="region of interest" description="Disordered" evidence="16">
    <location>
        <begin position="967"/>
        <end position="988"/>
    </location>
</feature>
<evidence type="ECO:0000256" key="7">
    <source>
        <dbReference type="ARBA" id="ARBA00022840"/>
    </source>
</evidence>
<dbReference type="PANTHER" id="PTHR11070">
    <property type="entry name" value="UVRD / RECB / PCRA DNA HELICASE FAMILY MEMBER"/>
    <property type="match status" value="1"/>
</dbReference>
<keyword evidence="20" id="KW-1185">Reference proteome</keyword>
<evidence type="ECO:0000256" key="12">
    <source>
        <dbReference type="ARBA" id="ARBA00034808"/>
    </source>
</evidence>
<dbReference type="InterPro" id="IPR011604">
    <property type="entry name" value="PDDEXK-like_dom_sf"/>
</dbReference>
<evidence type="ECO:0000256" key="10">
    <source>
        <dbReference type="ARBA" id="ARBA00023235"/>
    </source>
</evidence>
<dbReference type="InterPro" id="IPR011335">
    <property type="entry name" value="Restrct_endonuc-II-like"/>
</dbReference>
<keyword evidence="7 15" id="KW-0067">ATP-binding</keyword>
<evidence type="ECO:0000256" key="4">
    <source>
        <dbReference type="ARBA" id="ARBA00022801"/>
    </source>
</evidence>
<dbReference type="GO" id="GO:0004386">
    <property type="term" value="F:helicase activity"/>
    <property type="evidence" value="ECO:0007669"/>
    <property type="project" value="UniProtKB-KW"/>
</dbReference>
<evidence type="ECO:0000256" key="8">
    <source>
        <dbReference type="ARBA" id="ARBA00023125"/>
    </source>
</evidence>
<dbReference type="InterPro" id="IPR014016">
    <property type="entry name" value="UvrD-like_ATP-bd"/>
</dbReference>
<feature type="domain" description="UvrD-like helicase ATP-binding" evidence="17">
    <location>
        <begin position="8"/>
        <end position="488"/>
    </location>
</feature>
<dbReference type="InterPro" id="IPR014017">
    <property type="entry name" value="DNA_helicase_UvrD-like_C"/>
</dbReference>
<dbReference type="PANTHER" id="PTHR11070:SF2">
    <property type="entry name" value="ATP-DEPENDENT DNA HELICASE SRS2"/>
    <property type="match status" value="1"/>
</dbReference>
<dbReference type="InterPro" id="IPR027417">
    <property type="entry name" value="P-loop_NTPase"/>
</dbReference>
<protein>
    <recommendedName>
        <fullName evidence="12">DNA 3'-5' helicase</fullName>
        <ecNumber evidence="12">5.6.2.4</ecNumber>
    </recommendedName>
    <alternativeName>
        <fullName evidence="13">DNA 3'-5' helicase II</fullName>
    </alternativeName>
</protein>
<dbReference type="RefSeq" id="WP_168049261.1">
    <property type="nucleotide sequence ID" value="NZ_JAATJR010000002.1"/>
</dbReference>
<evidence type="ECO:0000259" key="18">
    <source>
        <dbReference type="PROSITE" id="PS51217"/>
    </source>
</evidence>
<feature type="binding site" evidence="15">
    <location>
        <begin position="29"/>
        <end position="36"/>
    </location>
    <ligand>
        <name>ATP</name>
        <dbReference type="ChEBI" id="CHEBI:30616"/>
    </ligand>
</feature>
<dbReference type="Pfam" id="PF00580">
    <property type="entry name" value="UvrD-helicase"/>
    <property type="match status" value="1"/>
</dbReference>
<accession>A0ABX1EXQ4</accession>
<evidence type="ECO:0000256" key="5">
    <source>
        <dbReference type="ARBA" id="ARBA00022806"/>
    </source>
</evidence>
<evidence type="ECO:0000313" key="19">
    <source>
        <dbReference type="EMBL" id="NKE44873.1"/>
    </source>
</evidence>
<evidence type="ECO:0000256" key="11">
    <source>
        <dbReference type="ARBA" id="ARBA00034617"/>
    </source>
</evidence>
<feature type="domain" description="UvrD-like helicase C-terminal" evidence="18">
    <location>
        <begin position="489"/>
        <end position="792"/>
    </location>
</feature>
<evidence type="ECO:0000259" key="17">
    <source>
        <dbReference type="PROSITE" id="PS51198"/>
    </source>
</evidence>
<dbReference type="PROSITE" id="PS51217">
    <property type="entry name" value="UVRD_HELICASE_CTER"/>
    <property type="match status" value="1"/>
</dbReference>
<dbReference type="Gene3D" id="1.10.486.10">
    <property type="entry name" value="PCRA, domain 4"/>
    <property type="match status" value="1"/>
</dbReference>
<evidence type="ECO:0000256" key="3">
    <source>
        <dbReference type="ARBA" id="ARBA00022763"/>
    </source>
</evidence>
<dbReference type="InterPro" id="IPR014151">
    <property type="entry name" value="DNA_helicase_AddA"/>
</dbReference>
<dbReference type="Gene3D" id="3.40.50.300">
    <property type="entry name" value="P-loop containing nucleotide triphosphate hydrolases"/>
    <property type="match status" value="3"/>
</dbReference>
<evidence type="ECO:0000256" key="2">
    <source>
        <dbReference type="ARBA" id="ARBA00022741"/>
    </source>
</evidence>
<evidence type="ECO:0000256" key="9">
    <source>
        <dbReference type="ARBA" id="ARBA00023204"/>
    </source>
</evidence>
<keyword evidence="3" id="KW-0227">DNA damage</keyword>
<keyword evidence="9" id="KW-0234">DNA repair</keyword>
<evidence type="ECO:0000256" key="15">
    <source>
        <dbReference type="PROSITE-ProRule" id="PRU00560"/>
    </source>
</evidence>
<keyword evidence="6" id="KW-0269">Exonuclease</keyword>
<dbReference type="InterPro" id="IPR000212">
    <property type="entry name" value="DNA_helicase_UvrD/REP"/>
</dbReference>
<evidence type="ECO:0000256" key="14">
    <source>
        <dbReference type="ARBA" id="ARBA00048988"/>
    </source>
</evidence>
<evidence type="ECO:0000256" key="13">
    <source>
        <dbReference type="ARBA" id="ARBA00034923"/>
    </source>
</evidence>
<dbReference type="InterPro" id="IPR038726">
    <property type="entry name" value="PDDEXK_AddAB-type"/>
</dbReference>
<keyword evidence="10" id="KW-0413">Isomerase</keyword>
<evidence type="ECO:0000313" key="20">
    <source>
        <dbReference type="Proteomes" id="UP000765160"/>
    </source>
</evidence>
<dbReference type="PROSITE" id="PS51198">
    <property type="entry name" value="UVRD_HELICASE_ATP_BIND"/>
    <property type="match status" value="1"/>
</dbReference>
<dbReference type="Pfam" id="PF13361">
    <property type="entry name" value="UvrD_C"/>
    <property type="match status" value="1"/>
</dbReference>
<keyword evidence="8" id="KW-0238">DNA-binding</keyword>
<keyword evidence="1" id="KW-0540">Nuclease</keyword>
<dbReference type="EMBL" id="JAAVTX010000002">
    <property type="protein sequence ID" value="NKE44873.1"/>
    <property type="molecule type" value="Genomic_DNA"/>
</dbReference>
<sequence>MSLTLTPRQEAEFEQARASDPAASAWVGASAGSGKTKVLTDRVLRLLLAPGTRPGAILCLTFTKAAAAEMAHRLARDLGRWAVEPEAKLAARLASLLGRAPDRRDLDAARGLFARVLDLPGGMRISTIHAFCQSLLRAFPLEAGLAPQFGVVEEADAAALLAEAREAVLVSPAQAPALEALASLVPPDSFSNLVRALDRDRERLGTALRETGSLEALCTAIGCHLDLPDGAGEDALVAAGAQAVDEQAVIAARLLQGSRNENDRKRGDRLLAWLELHPAQRAARWAEWTEILLTLDGTPRARMATKDVGPRQAECAEILRREGERVAAVEGSRRASRLLAATRALLSLGAPVLEGYRARKKARGLLDYDDLILAARQVLRDPGSAWVLFKLDGGLDHLLLDEAQDSNPAQWGIAAALTEEFFAGSGAERRDATRRTIFAVGDVKQSIYAFQGADSAGFARWQRHFASRLQALGESLRDVQLQVSFRSTAPVLALADAVFAEGPARDGVVAPGDTLRHRPDRIGQAGCVELWPMLDGAETDPPPPWEVPETPAAATGPDALLAEALAARIAGWIETGEMLPARGRAIRAGDILVLVRKRSGGLLPRLVRALKERGVNVGGTDRIRLVEQIAVQDLLALADALLLPEDDLQLAAALKSPLIGLDDDQLLHLAAGREGSLWRQLALARGQATPEGAAADFLAGLMSRADVVTPHALFAEILGEHRGRQKLLARLGPDAADPIDEFLNAALDHGSRHPPSLQGFVDWLRRGGAEVKRDQEAAGDAVRIMTVHGAKGLQAPVVILPDTVGSGRDSTEVRWVMEQGAPPLPLWAPNKDHHAPAFTDLLAREKAARAAEEHRLLYVALTRAEDRLLVCGWQRKRPKARDFPESCWYDLIAQGFSRIGAAEVPLEAPAGFGFAATTLRRLESPQEAAPVPDGRDKPPAGPADLPDWARRPAPPEVTVDALAPSAIPGENEAPAAAPHGASDPGGQRFRRGRLVHALLQHLPERAPAEREKAAQAFLARRGQGLPEAEQAATLAEVMALLTAPAFADAFGPESLAEAPIAGQVGDRLVSGQVDRLLVSPDRVLVLDYKTNRPPPMEVSGVPALYLRQMAAYRAVLRLAFPGRRVDCALVWTFGARLMPLPEGLLDAHAPGA</sequence>
<dbReference type="EC" id="5.6.2.4" evidence="12"/>
<dbReference type="Proteomes" id="UP000765160">
    <property type="component" value="Unassembled WGS sequence"/>
</dbReference>
<dbReference type="SUPFAM" id="SSF52540">
    <property type="entry name" value="P-loop containing nucleoside triphosphate hydrolases"/>
    <property type="match status" value="1"/>
</dbReference>
<dbReference type="NCBIfam" id="TIGR02784">
    <property type="entry name" value="addA_alphas"/>
    <property type="match status" value="1"/>
</dbReference>
<keyword evidence="2 15" id="KW-0547">Nucleotide-binding</keyword>
<dbReference type="SUPFAM" id="SSF52980">
    <property type="entry name" value="Restriction endonuclease-like"/>
    <property type="match status" value="1"/>
</dbReference>
<organism evidence="19 20">
    <name type="scientific">Falsiroseomonas frigidaquae</name>
    <dbReference type="NCBI Taxonomy" id="487318"/>
    <lineage>
        <taxon>Bacteria</taxon>
        <taxon>Pseudomonadati</taxon>
        <taxon>Pseudomonadota</taxon>
        <taxon>Alphaproteobacteria</taxon>
        <taxon>Acetobacterales</taxon>
        <taxon>Roseomonadaceae</taxon>
        <taxon>Falsiroseomonas</taxon>
    </lineage>
</organism>
<reference evidence="19 20" key="1">
    <citation type="submission" date="2020-03" db="EMBL/GenBank/DDBJ databases">
        <title>Roseomonas selenitidurans sp. nov. isolated from soil.</title>
        <authorList>
            <person name="Liu H."/>
        </authorList>
    </citation>
    <scope>NUCLEOTIDE SEQUENCE [LARGE SCALE GENOMIC DNA]</scope>
    <source>
        <strain evidence="19 20">JCM 15073</strain>
    </source>
</reference>
<evidence type="ECO:0000256" key="6">
    <source>
        <dbReference type="ARBA" id="ARBA00022839"/>
    </source>
</evidence>